<proteinExistence type="predicted"/>
<sequence length="83" mass="9710">MIVVYIMLTIGIGLIGYGIMKKDSGEDTDHKMENFSISLMQELERTNKRVDDMQHEIEQLKTKEMMLQEQLKYAENKQETVAQ</sequence>
<feature type="coiled-coil region" evidence="1">
    <location>
        <begin position="36"/>
        <end position="77"/>
    </location>
</feature>
<evidence type="ECO:0000256" key="1">
    <source>
        <dbReference type="SAM" id="Coils"/>
    </source>
</evidence>
<dbReference type="Proteomes" id="UP000094463">
    <property type="component" value="Chromosome"/>
</dbReference>
<dbReference type="RefSeq" id="WP_069364610.1">
    <property type="nucleotide sequence ID" value="NZ_CP012502.1"/>
</dbReference>
<name>A0A1D7QU40_9BACI</name>
<dbReference type="STRING" id="632773.BBEV_1165"/>
<organism evidence="2 3">
    <name type="scientific">Salisediminibacterium beveridgei</name>
    <dbReference type="NCBI Taxonomy" id="632773"/>
    <lineage>
        <taxon>Bacteria</taxon>
        <taxon>Bacillati</taxon>
        <taxon>Bacillota</taxon>
        <taxon>Bacilli</taxon>
        <taxon>Bacillales</taxon>
        <taxon>Bacillaceae</taxon>
        <taxon>Salisediminibacterium</taxon>
    </lineage>
</organism>
<keyword evidence="1" id="KW-0175">Coiled coil</keyword>
<accession>A0A1D7QU40</accession>
<evidence type="ECO:0000313" key="3">
    <source>
        <dbReference type="Proteomes" id="UP000094463"/>
    </source>
</evidence>
<reference evidence="2 3" key="1">
    <citation type="submission" date="2015-08" db="EMBL/GenBank/DDBJ databases">
        <title>The complete genome sequence of Bacillus beveridgei MLTeJB.</title>
        <authorList>
            <person name="Hanson T.E."/>
            <person name="Mesa C."/>
            <person name="Basesman S.M."/>
            <person name="Oremland R.S."/>
        </authorList>
    </citation>
    <scope>NUCLEOTIDE SEQUENCE [LARGE SCALE GENOMIC DNA]</scope>
    <source>
        <strain evidence="2 3">MLTeJB</strain>
    </source>
</reference>
<evidence type="ECO:0000313" key="2">
    <source>
        <dbReference type="EMBL" id="AOM82533.1"/>
    </source>
</evidence>
<protein>
    <submittedName>
        <fullName evidence="2">Uncharacterized protein</fullName>
    </submittedName>
</protein>
<dbReference type="AlphaFoldDB" id="A0A1D7QU40"/>
<dbReference type="EMBL" id="CP012502">
    <property type="protein sequence ID" value="AOM82533.1"/>
    <property type="molecule type" value="Genomic_DNA"/>
</dbReference>
<dbReference type="OrthoDB" id="2454584at2"/>
<keyword evidence="3" id="KW-1185">Reference proteome</keyword>
<dbReference type="KEGG" id="bbev:BBEV_1165"/>
<gene>
    <name evidence="2" type="ORF">BBEV_1165</name>
</gene>